<evidence type="ECO:0000313" key="2">
    <source>
        <dbReference type="Proteomes" id="UP001464891"/>
    </source>
</evidence>
<evidence type="ECO:0000313" key="1">
    <source>
        <dbReference type="EMBL" id="MEP0818903.1"/>
    </source>
</evidence>
<name>A0ABV0JCB5_9CYAN</name>
<reference evidence="1 2" key="1">
    <citation type="submission" date="2022-04" db="EMBL/GenBank/DDBJ databases">
        <title>Positive selection, recombination, and allopatry shape intraspecific diversity of widespread and dominant cyanobacteria.</title>
        <authorList>
            <person name="Wei J."/>
            <person name="Shu W."/>
            <person name="Hu C."/>
        </authorList>
    </citation>
    <scope>NUCLEOTIDE SEQUENCE [LARGE SCALE GENOMIC DNA]</scope>
    <source>
        <strain evidence="1 2">GB2-A4</strain>
    </source>
</reference>
<proteinExistence type="predicted"/>
<keyword evidence="2" id="KW-1185">Reference proteome</keyword>
<organism evidence="1 2">
    <name type="scientific">Trichocoleus desertorum GB2-A4</name>
    <dbReference type="NCBI Taxonomy" id="2933944"/>
    <lineage>
        <taxon>Bacteria</taxon>
        <taxon>Bacillati</taxon>
        <taxon>Cyanobacteriota</taxon>
        <taxon>Cyanophyceae</taxon>
        <taxon>Leptolyngbyales</taxon>
        <taxon>Trichocoleusaceae</taxon>
        <taxon>Trichocoleus</taxon>
    </lineage>
</organism>
<sequence length="341" mass="39910">MAETYITCQELIKTLKITSDELMGIEKLFDSILDDEWELIKGKDYKIVINSNGLREYTQSGAYTIARYLEATQKQSFWQWVKEWFLHTKREIRRSFIRRKILDNCSSLVKRNNQFFISRANVVTIFGTRSDYLTKMADYTQRTQNPLIKGEDYEDFVDDGGLYFSLSGIYKLAQAFEECQTKKNRKEECKEVGEVIKPQIDDIVSQIINREKRIQNVKDHVKKRDGHTCKVTGKKKNYMEKGLKLAAHHLYSQRDYPHLADIESNLITLACEVHDQFHQDFMGGTNKTCTIDNFIDFVQQYYPSKTQIVIDLQQKKLVLGDPQPMDARKPHVLYLTASRVQ</sequence>
<protein>
    <submittedName>
        <fullName evidence="1">Uncharacterized protein</fullName>
    </submittedName>
</protein>
<comment type="caution">
    <text evidence="1">The sequence shown here is derived from an EMBL/GenBank/DDBJ whole genome shotgun (WGS) entry which is preliminary data.</text>
</comment>
<gene>
    <name evidence="1" type="ORF">NC998_17535</name>
</gene>
<accession>A0ABV0JCB5</accession>
<dbReference type="RefSeq" id="WP_190437501.1">
    <property type="nucleotide sequence ID" value="NZ_JAMPKM010000011.1"/>
</dbReference>
<dbReference type="EMBL" id="JAMPKM010000011">
    <property type="protein sequence ID" value="MEP0818903.1"/>
    <property type="molecule type" value="Genomic_DNA"/>
</dbReference>
<dbReference type="Proteomes" id="UP001464891">
    <property type="component" value="Unassembled WGS sequence"/>
</dbReference>